<comment type="similarity">
    <text evidence="3">Belongs to the histone H1/H5 family.</text>
</comment>
<evidence type="ECO:0000256" key="3">
    <source>
        <dbReference type="RuleBase" id="RU003894"/>
    </source>
</evidence>
<dbReference type="GO" id="GO:0000786">
    <property type="term" value="C:nucleosome"/>
    <property type="evidence" value="ECO:0007669"/>
    <property type="project" value="InterPro"/>
</dbReference>
<evidence type="ECO:0000256" key="2">
    <source>
        <dbReference type="ARBA" id="ARBA00023125"/>
    </source>
</evidence>
<dbReference type="Proteomes" id="UP000654370">
    <property type="component" value="Unassembled WGS sequence"/>
</dbReference>
<evidence type="ECO:0000259" key="5">
    <source>
        <dbReference type="PROSITE" id="PS51504"/>
    </source>
</evidence>
<feature type="compositionally biased region" description="Basic residues" evidence="4">
    <location>
        <begin position="137"/>
        <end position="151"/>
    </location>
</feature>
<dbReference type="GO" id="GO:0030527">
    <property type="term" value="F:structural constituent of chromatin"/>
    <property type="evidence" value="ECO:0007669"/>
    <property type="project" value="InterPro"/>
</dbReference>
<dbReference type="EMBL" id="JAEPQZ010000010">
    <property type="protein sequence ID" value="KAG2176360.1"/>
    <property type="molecule type" value="Genomic_DNA"/>
</dbReference>
<dbReference type="Pfam" id="PF00538">
    <property type="entry name" value="Linker_histone"/>
    <property type="match status" value="1"/>
</dbReference>
<dbReference type="SUPFAM" id="SSF46785">
    <property type="entry name" value="Winged helix' DNA-binding domain"/>
    <property type="match status" value="1"/>
</dbReference>
<comment type="subcellular location">
    <subcellularLocation>
        <location evidence="3">Nucleus</location>
    </subcellularLocation>
</comment>
<dbReference type="PROSITE" id="PS51504">
    <property type="entry name" value="H15"/>
    <property type="match status" value="1"/>
</dbReference>
<comment type="caution">
    <text evidence="6">The sequence shown here is derived from an EMBL/GenBank/DDBJ whole genome shotgun (WGS) entry which is preliminary data.</text>
</comment>
<evidence type="ECO:0000313" key="6">
    <source>
        <dbReference type="EMBL" id="KAG2176360.1"/>
    </source>
</evidence>
<dbReference type="CDD" id="cd00073">
    <property type="entry name" value="H15"/>
    <property type="match status" value="1"/>
</dbReference>
<name>A0A8H7UB39_MORIS</name>
<dbReference type="InterPro" id="IPR005818">
    <property type="entry name" value="Histone_H1/H5_H15"/>
</dbReference>
<evidence type="ECO:0000256" key="1">
    <source>
        <dbReference type="ARBA" id="ARBA00020833"/>
    </source>
</evidence>
<dbReference type="Gene3D" id="1.10.10.10">
    <property type="entry name" value="Winged helix-like DNA-binding domain superfamily/Winged helix DNA-binding domain"/>
    <property type="match status" value="1"/>
</dbReference>
<feature type="compositionally biased region" description="Low complexity" evidence="4">
    <location>
        <begin position="152"/>
        <end position="171"/>
    </location>
</feature>
<evidence type="ECO:0000313" key="7">
    <source>
        <dbReference type="Proteomes" id="UP000654370"/>
    </source>
</evidence>
<protein>
    <recommendedName>
        <fullName evidence="1">Histone H1</fullName>
    </recommendedName>
</protein>
<feature type="compositionally biased region" description="Low complexity" evidence="4">
    <location>
        <begin position="105"/>
        <end position="136"/>
    </location>
</feature>
<gene>
    <name evidence="6" type="ORF">INT43_005594</name>
</gene>
<dbReference type="GO" id="GO:0005634">
    <property type="term" value="C:nucleus"/>
    <property type="evidence" value="ECO:0007669"/>
    <property type="project" value="UniProtKB-SubCell"/>
</dbReference>
<dbReference type="InterPro" id="IPR005819">
    <property type="entry name" value="H1/H5"/>
</dbReference>
<reference evidence="6" key="1">
    <citation type="submission" date="2020-12" db="EMBL/GenBank/DDBJ databases">
        <title>Metabolic potential, ecology and presence of endohyphal bacteria is reflected in genomic diversity of Mucoromycotina.</title>
        <authorList>
            <person name="Muszewska A."/>
            <person name="Okrasinska A."/>
            <person name="Steczkiewicz K."/>
            <person name="Drgas O."/>
            <person name="Orlowska M."/>
            <person name="Perlinska-Lenart U."/>
            <person name="Aleksandrzak-Piekarczyk T."/>
            <person name="Szatraj K."/>
            <person name="Zielenkiewicz U."/>
            <person name="Pilsyk S."/>
            <person name="Malc E."/>
            <person name="Mieczkowski P."/>
            <person name="Kruszewska J.S."/>
            <person name="Biernat P."/>
            <person name="Pawlowska J."/>
        </authorList>
    </citation>
    <scope>NUCLEOTIDE SEQUENCE</scope>
    <source>
        <strain evidence="6">WA0000067209</strain>
    </source>
</reference>
<dbReference type="SMART" id="SM00526">
    <property type="entry name" value="H15"/>
    <property type="match status" value="1"/>
</dbReference>
<keyword evidence="7" id="KW-1185">Reference proteome</keyword>
<dbReference type="OrthoDB" id="1110759at2759"/>
<keyword evidence="3" id="KW-0539">Nucleus</keyword>
<dbReference type="InterPro" id="IPR036390">
    <property type="entry name" value="WH_DNA-bd_sf"/>
</dbReference>
<accession>A0A8H7UB39</accession>
<evidence type="ECO:0000256" key="4">
    <source>
        <dbReference type="SAM" id="MobiDB-lite"/>
    </source>
</evidence>
<feature type="domain" description="H15" evidence="5">
    <location>
        <begin position="11"/>
        <end position="86"/>
    </location>
</feature>
<sequence>MSKSQAKSKADHPKYILSPFFLAAIVALKDRTGSSRQAIKKYLLANYKLTPGNHFDAQVNNAIKKGAEKGVFNLPKGISGSVKLAKPAAKKPSEAKSTTKKPAVKKAPAAKKTTAAKKAPAPKKSASTTSKAPKTTKATKKRQATAKKPAAKKAPATKKPAAKKAAATKATPKAKKTTTMKRAAPTKRTTKK</sequence>
<dbReference type="InterPro" id="IPR036388">
    <property type="entry name" value="WH-like_DNA-bd_sf"/>
</dbReference>
<keyword evidence="2 3" id="KW-0238">DNA-binding</keyword>
<keyword evidence="3" id="KW-0158">Chromosome</keyword>
<feature type="region of interest" description="Disordered" evidence="4">
    <location>
        <begin position="82"/>
        <end position="192"/>
    </location>
</feature>
<dbReference type="GO" id="GO:0006334">
    <property type="term" value="P:nucleosome assembly"/>
    <property type="evidence" value="ECO:0007669"/>
    <property type="project" value="InterPro"/>
</dbReference>
<dbReference type="PRINTS" id="PR00624">
    <property type="entry name" value="HISTONEH5"/>
</dbReference>
<feature type="compositionally biased region" description="Basic residues" evidence="4">
    <location>
        <begin position="172"/>
        <end position="192"/>
    </location>
</feature>
<dbReference type="GO" id="GO:0003677">
    <property type="term" value="F:DNA binding"/>
    <property type="evidence" value="ECO:0007669"/>
    <property type="project" value="UniProtKB-KW"/>
</dbReference>
<proteinExistence type="inferred from homology"/>
<organism evidence="6 7">
    <name type="scientific">Mortierella isabellina</name>
    <name type="common">Filamentous fungus</name>
    <name type="synonym">Umbelopsis isabellina</name>
    <dbReference type="NCBI Taxonomy" id="91625"/>
    <lineage>
        <taxon>Eukaryota</taxon>
        <taxon>Fungi</taxon>
        <taxon>Fungi incertae sedis</taxon>
        <taxon>Mucoromycota</taxon>
        <taxon>Mucoromycotina</taxon>
        <taxon>Umbelopsidomycetes</taxon>
        <taxon>Umbelopsidales</taxon>
        <taxon>Umbelopsidaceae</taxon>
        <taxon>Umbelopsis</taxon>
    </lineage>
</organism>
<dbReference type="AlphaFoldDB" id="A0A8H7UB39"/>